<feature type="transmembrane region" description="Helical" evidence="6">
    <location>
        <begin position="270"/>
        <end position="290"/>
    </location>
</feature>
<dbReference type="CDD" id="cd06173">
    <property type="entry name" value="MFS_MefA_like"/>
    <property type="match status" value="1"/>
</dbReference>
<keyword evidence="5 6" id="KW-0472">Membrane</keyword>
<proteinExistence type="predicted"/>
<evidence type="ECO:0000256" key="1">
    <source>
        <dbReference type="ARBA" id="ARBA00004651"/>
    </source>
</evidence>
<organism evidence="7 8">
    <name type="scientific">Actinomadura parmotrematis</name>
    <dbReference type="NCBI Taxonomy" id="2864039"/>
    <lineage>
        <taxon>Bacteria</taxon>
        <taxon>Bacillati</taxon>
        <taxon>Actinomycetota</taxon>
        <taxon>Actinomycetes</taxon>
        <taxon>Streptosporangiales</taxon>
        <taxon>Thermomonosporaceae</taxon>
        <taxon>Actinomadura</taxon>
    </lineage>
</organism>
<feature type="transmembrane region" description="Helical" evidence="6">
    <location>
        <begin position="133"/>
        <end position="155"/>
    </location>
</feature>
<dbReference type="InterPro" id="IPR036259">
    <property type="entry name" value="MFS_trans_sf"/>
</dbReference>
<dbReference type="InterPro" id="IPR011701">
    <property type="entry name" value="MFS"/>
</dbReference>
<dbReference type="RefSeq" id="WP_220165756.1">
    <property type="nucleotide sequence ID" value="NZ_JAIBOA010000006.1"/>
</dbReference>
<evidence type="ECO:0000256" key="3">
    <source>
        <dbReference type="ARBA" id="ARBA00022692"/>
    </source>
</evidence>
<keyword evidence="2" id="KW-1003">Cell membrane</keyword>
<comment type="subcellular location">
    <subcellularLocation>
        <location evidence="1">Cell membrane</location>
        <topology evidence="1">Multi-pass membrane protein</topology>
    </subcellularLocation>
</comment>
<dbReference type="SUPFAM" id="SSF103473">
    <property type="entry name" value="MFS general substrate transporter"/>
    <property type="match status" value="1"/>
</dbReference>
<keyword evidence="8" id="KW-1185">Reference proteome</keyword>
<feature type="transmembrane region" description="Helical" evidence="6">
    <location>
        <begin position="94"/>
        <end position="121"/>
    </location>
</feature>
<feature type="transmembrane region" description="Helical" evidence="6">
    <location>
        <begin position="37"/>
        <end position="60"/>
    </location>
</feature>
<evidence type="ECO:0000256" key="4">
    <source>
        <dbReference type="ARBA" id="ARBA00022989"/>
    </source>
</evidence>
<evidence type="ECO:0000256" key="6">
    <source>
        <dbReference type="SAM" id="Phobius"/>
    </source>
</evidence>
<accession>A0ABS7FRF1</accession>
<feature type="transmembrane region" description="Helical" evidence="6">
    <location>
        <begin position="67"/>
        <end position="88"/>
    </location>
</feature>
<keyword evidence="4 6" id="KW-1133">Transmembrane helix</keyword>
<evidence type="ECO:0000313" key="8">
    <source>
        <dbReference type="Proteomes" id="UP000774570"/>
    </source>
</evidence>
<comment type="caution">
    <text evidence="7">The sequence shown here is derived from an EMBL/GenBank/DDBJ whole genome shotgun (WGS) entry which is preliminary data.</text>
</comment>
<dbReference type="Proteomes" id="UP000774570">
    <property type="component" value="Unassembled WGS sequence"/>
</dbReference>
<feature type="transmembrane region" description="Helical" evidence="6">
    <location>
        <begin position="363"/>
        <end position="383"/>
    </location>
</feature>
<evidence type="ECO:0000256" key="2">
    <source>
        <dbReference type="ARBA" id="ARBA00022475"/>
    </source>
</evidence>
<evidence type="ECO:0000313" key="7">
    <source>
        <dbReference type="EMBL" id="MBW8482891.1"/>
    </source>
</evidence>
<dbReference type="Gene3D" id="1.20.1250.20">
    <property type="entry name" value="MFS general substrate transporter like domains"/>
    <property type="match status" value="1"/>
</dbReference>
<protein>
    <submittedName>
        <fullName evidence="7">MFS transporter</fullName>
    </submittedName>
</protein>
<reference evidence="7 8" key="1">
    <citation type="submission" date="2021-07" db="EMBL/GenBank/DDBJ databases">
        <title>Actinomadura sp. PM05-2 isolated from lichen.</title>
        <authorList>
            <person name="Somphong A."/>
            <person name="Phongsopitanun W."/>
            <person name="Tanasupawat S."/>
            <person name="Peongsungnone V."/>
        </authorList>
    </citation>
    <scope>NUCLEOTIDE SEQUENCE [LARGE SCALE GENOMIC DNA]</scope>
    <source>
        <strain evidence="7 8">PM05-2</strain>
    </source>
</reference>
<dbReference type="PANTHER" id="PTHR23513">
    <property type="entry name" value="INTEGRAL MEMBRANE EFFLUX PROTEIN-RELATED"/>
    <property type="match status" value="1"/>
</dbReference>
<dbReference type="Pfam" id="PF07690">
    <property type="entry name" value="MFS_1"/>
    <property type="match status" value="1"/>
</dbReference>
<name>A0ABS7FRF1_9ACTN</name>
<feature type="transmembrane region" description="Helical" evidence="6">
    <location>
        <begin position="296"/>
        <end position="315"/>
    </location>
</feature>
<feature type="transmembrane region" description="Helical" evidence="6">
    <location>
        <begin position="161"/>
        <end position="180"/>
    </location>
</feature>
<sequence>MSFRLLFTARVLSLLGDAAVPAALALAVLRATGSTGALALVLAAAMTPRLLLMPLGGVLADRFSARAVALATDVAACAAQAFAAVELLGGEPRLWHLAAAQFAGGAASAFGTPAISPLVAAAVPAGRLQRANALLSTAGGAARLAGPALGGALVLTAGPGWTFLLDSATFAASALLLLGVRVRHVRPPRRTLRADLAEGWTEVRSRDWYWTSLVTHSLWNFASAVLMTLGPLIAVRRLGGEGAWVATLQAGAAGLVVGSLAAARLRPRRPVLVANAGLTVFALPLLAFAVPLPAPVAIGSYGLAMIGLGVLNPIWETLVQRSVPPGVLARVTSYDFLASLGAMPLGYALAPLAAAAWGAGVPLAVAAALVAGSCLGVLALPGVRTFAGPLEAAAEVDAVPA</sequence>
<keyword evidence="3 6" id="KW-0812">Transmembrane</keyword>
<gene>
    <name evidence="7" type="ORF">K1Y72_10965</name>
</gene>
<evidence type="ECO:0000256" key="5">
    <source>
        <dbReference type="ARBA" id="ARBA00023136"/>
    </source>
</evidence>
<feature type="transmembrane region" description="Helical" evidence="6">
    <location>
        <begin position="218"/>
        <end position="236"/>
    </location>
</feature>
<feature type="transmembrane region" description="Helical" evidence="6">
    <location>
        <begin position="242"/>
        <end position="263"/>
    </location>
</feature>
<dbReference type="EMBL" id="JAIBOA010000006">
    <property type="protein sequence ID" value="MBW8482891.1"/>
    <property type="molecule type" value="Genomic_DNA"/>
</dbReference>
<feature type="transmembrane region" description="Helical" evidence="6">
    <location>
        <begin position="336"/>
        <end position="357"/>
    </location>
</feature>
<dbReference type="PANTHER" id="PTHR23513:SF11">
    <property type="entry name" value="STAPHYLOFERRIN A TRANSPORTER"/>
    <property type="match status" value="1"/>
</dbReference>